<feature type="transmembrane region" description="Helical" evidence="3">
    <location>
        <begin position="89"/>
        <end position="113"/>
    </location>
</feature>
<name>A0ABU9TMI3_9GAMM</name>
<dbReference type="PANTHER" id="PTHR30576">
    <property type="entry name" value="COLANIC BIOSYNTHESIS UDP-GLUCOSE LIPID CARRIER TRANSFERASE"/>
    <property type="match status" value="1"/>
</dbReference>
<dbReference type="RefSeq" id="WP_342853404.1">
    <property type="nucleotide sequence ID" value="NZ_JBBMRA010000001.1"/>
</dbReference>
<dbReference type="PANTHER" id="PTHR30576:SF0">
    <property type="entry name" value="UNDECAPRENYL-PHOSPHATE N-ACETYLGALACTOSAMINYL 1-PHOSPHATE TRANSFERASE-RELATED"/>
    <property type="match status" value="1"/>
</dbReference>
<evidence type="ECO:0000256" key="3">
    <source>
        <dbReference type="SAM" id="Phobius"/>
    </source>
</evidence>
<dbReference type="EMBL" id="JBBMRA010000001">
    <property type="protein sequence ID" value="MEM5534922.1"/>
    <property type="molecule type" value="Genomic_DNA"/>
</dbReference>
<dbReference type="Gene3D" id="3.40.50.720">
    <property type="entry name" value="NAD(P)-binding Rossmann-like Domain"/>
    <property type="match status" value="1"/>
</dbReference>
<gene>
    <name evidence="5" type="ORF">WNY58_00830</name>
</gene>
<keyword evidence="3" id="KW-1133">Transmembrane helix</keyword>
<evidence type="ECO:0000313" key="5">
    <source>
        <dbReference type="EMBL" id="MEM5534922.1"/>
    </source>
</evidence>
<sequence>MDSSTSSVNSANFAVSVRRNRRLLKNHESLVALFQVATDLFVAASLLFIFTWSKLESFPPAYRVLTVITICSLWFIYSSRGVYRQSSGYVRGCLRLSSAWLMLILLLTFIGFITKTSEIFSREILLTWAASILVVQNLSFCLVSYLSKKYKESLGHHLPVMIIGTGSVAQHLVESLNKNRWLPDKVIGCVKSLDKDQTTTVGNVNVLGGLENIRELIKEHDIRRIYIALPMEASKQIEGVNFDLLDGNVDVIWAPDIFALNLLNHSVREVAGIPLISLNESPLTSSKVSMIMKDIMDRSIAAIALLALSPLMLWVAYKVKKSSPGPVFFKQDRHGWDGKVIKVWKFRSMKLHEETNDEVKQATNQRRSAYHRDWSSNPSHFYR</sequence>
<feature type="domain" description="Bacterial sugar transferase" evidence="4">
    <location>
        <begin position="293"/>
        <end position="365"/>
    </location>
</feature>
<evidence type="ECO:0000313" key="6">
    <source>
        <dbReference type="Proteomes" id="UP001449225"/>
    </source>
</evidence>
<feature type="transmembrane region" description="Helical" evidence="3">
    <location>
        <begin position="30"/>
        <end position="52"/>
    </location>
</feature>
<comment type="similarity">
    <text evidence="1">Belongs to the bacterial sugar transferase family.</text>
</comment>
<dbReference type="GO" id="GO:0016740">
    <property type="term" value="F:transferase activity"/>
    <property type="evidence" value="ECO:0007669"/>
    <property type="project" value="UniProtKB-KW"/>
</dbReference>
<evidence type="ECO:0000259" key="4">
    <source>
        <dbReference type="Pfam" id="PF02397"/>
    </source>
</evidence>
<feature type="transmembrane region" description="Helical" evidence="3">
    <location>
        <begin position="125"/>
        <end position="146"/>
    </location>
</feature>
<dbReference type="InterPro" id="IPR036291">
    <property type="entry name" value="NAD(P)-bd_dom_sf"/>
</dbReference>
<keyword evidence="6" id="KW-1185">Reference proteome</keyword>
<protein>
    <submittedName>
        <fullName evidence="5">Sugar transferase</fullName>
    </submittedName>
</protein>
<keyword evidence="3" id="KW-0812">Transmembrane</keyword>
<evidence type="ECO:0000256" key="1">
    <source>
        <dbReference type="ARBA" id="ARBA00006464"/>
    </source>
</evidence>
<accession>A0ABU9TMI3</accession>
<dbReference type="Proteomes" id="UP001449225">
    <property type="component" value="Unassembled WGS sequence"/>
</dbReference>
<proteinExistence type="inferred from homology"/>
<dbReference type="InterPro" id="IPR003362">
    <property type="entry name" value="Bact_transf"/>
</dbReference>
<comment type="caution">
    <text evidence="5">The sequence shown here is derived from an EMBL/GenBank/DDBJ whole genome shotgun (WGS) entry which is preliminary data.</text>
</comment>
<reference evidence="5 6" key="1">
    <citation type="submission" date="2024-03" db="EMBL/GenBank/DDBJ databases">
        <title>Community enrichment and isolation of bacterial strains for fucoidan degradation.</title>
        <authorList>
            <person name="Sichert A."/>
        </authorList>
    </citation>
    <scope>NUCLEOTIDE SEQUENCE [LARGE SCALE GENOMIC DNA]</scope>
    <source>
        <strain evidence="5 6">AS76</strain>
    </source>
</reference>
<organism evidence="5 6">
    <name type="scientific">Neptuniibacter pectenicola</name>
    <dbReference type="NCBI Taxonomy" id="1806669"/>
    <lineage>
        <taxon>Bacteria</taxon>
        <taxon>Pseudomonadati</taxon>
        <taxon>Pseudomonadota</taxon>
        <taxon>Gammaproteobacteria</taxon>
        <taxon>Oceanospirillales</taxon>
        <taxon>Oceanospirillaceae</taxon>
        <taxon>Neptuniibacter</taxon>
    </lineage>
</organism>
<dbReference type="SUPFAM" id="SSF51735">
    <property type="entry name" value="NAD(P)-binding Rossmann-fold domains"/>
    <property type="match status" value="1"/>
</dbReference>
<feature type="transmembrane region" description="Helical" evidence="3">
    <location>
        <begin position="58"/>
        <end position="77"/>
    </location>
</feature>
<evidence type="ECO:0000256" key="2">
    <source>
        <dbReference type="SAM" id="MobiDB-lite"/>
    </source>
</evidence>
<keyword evidence="3" id="KW-0472">Membrane</keyword>
<keyword evidence="5" id="KW-0808">Transferase</keyword>
<dbReference type="Pfam" id="PF02397">
    <property type="entry name" value="Bac_transf"/>
    <property type="match status" value="1"/>
</dbReference>
<feature type="transmembrane region" description="Helical" evidence="3">
    <location>
        <begin position="299"/>
        <end position="317"/>
    </location>
</feature>
<feature type="region of interest" description="Disordered" evidence="2">
    <location>
        <begin position="355"/>
        <end position="383"/>
    </location>
</feature>
<dbReference type="Pfam" id="PF13727">
    <property type="entry name" value="CoA_binding_3"/>
    <property type="match status" value="1"/>
</dbReference>